<protein>
    <submittedName>
        <fullName evidence="5">GntR family transcriptional regulator</fullName>
    </submittedName>
</protein>
<dbReference type="Pfam" id="PF07729">
    <property type="entry name" value="FCD"/>
    <property type="match status" value="1"/>
</dbReference>
<evidence type="ECO:0000313" key="5">
    <source>
        <dbReference type="EMBL" id="MDA5095679.1"/>
    </source>
</evidence>
<keyword evidence="6" id="KW-1185">Reference proteome</keyword>
<reference evidence="5 6" key="1">
    <citation type="submission" date="2023-01" db="EMBL/GenBank/DDBJ databases">
        <authorList>
            <person name="Yoon J.-W."/>
        </authorList>
    </citation>
    <scope>NUCLEOTIDE SEQUENCE [LARGE SCALE GENOMIC DNA]</scope>
    <source>
        <strain evidence="5 6">KMU-50</strain>
    </source>
</reference>
<dbReference type="InterPro" id="IPR036390">
    <property type="entry name" value="WH_DNA-bd_sf"/>
</dbReference>
<dbReference type="SUPFAM" id="SSF46785">
    <property type="entry name" value="Winged helix' DNA-binding domain"/>
    <property type="match status" value="1"/>
</dbReference>
<dbReference type="EMBL" id="JAQIIO010000013">
    <property type="protein sequence ID" value="MDA5095679.1"/>
    <property type="molecule type" value="Genomic_DNA"/>
</dbReference>
<dbReference type="PANTHER" id="PTHR43537:SF39">
    <property type="entry name" value="HTH-TYPE TRANSCRIPTIONAL REGULATOR MCBR"/>
    <property type="match status" value="1"/>
</dbReference>
<dbReference type="Pfam" id="PF00392">
    <property type="entry name" value="GntR"/>
    <property type="match status" value="1"/>
</dbReference>
<dbReference type="InterPro" id="IPR036388">
    <property type="entry name" value="WH-like_DNA-bd_sf"/>
</dbReference>
<feature type="domain" description="HTH gntR-type" evidence="4">
    <location>
        <begin position="8"/>
        <end position="75"/>
    </location>
</feature>
<evidence type="ECO:0000256" key="1">
    <source>
        <dbReference type="ARBA" id="ARBA00023015"/>
    </source>
</evidence>
<dbReference type="InterPro" id="IPR000524">
    <property type="entry name" value="Tscrpt_reg_HTH_GntR"/>
</dbReference>
<dbReference type="SUPFAM" id="SSF48008">
    <property type="entry name" value="GntR ligand-binding domain-like"/>
    <property type="match status" value="1"/>
</dbReference>
<sequence>MAEQTAKLPDHQIVYRRLREMILFGELAPGQPVTIQGIVAELDVGMTPVREAIRRLTSEGALVFKGNRRVSVPQPDLAQWDEIAFARLCVEPELSRKAVENMTKTDISHLVSLDDQLNAAIARGDVRGYLEFNYRFHAFLYEQAGTDVLLSIANMLWLRAGPSLRVVLGRYGTANLPDKHAEALAALKAGDADGVAQAVRGDIEQGIAQVREHLLAANK</sequence>
<comment type="caution">
    <text evidence="5">The sequence shown here is derived from an EMBL/GenBank/DDBJ whole genome shotgun (WGS) entry which is preliminary data.</text>
</comment>
<keyword evidence="3" id="KW-0804">Transcription</keyword>
<accession>A0ABT4W585</accession>
<dbReference type="Gene3D" id="1.10.10.10">
    <property type="entry name" value="Winged helix-like DNA-binding domain superfamily/Winged helix DNA-binding domain"/>
    <property type="match status" value="1"/>
</dbReference>
<evidence type="ECO:0000313" key="6">
    <source>
        <dbReference type="Proteomes" id="UP001528040"/>
    </source>
</evidence>
<dbReference type="SMART" id="SM00345">
    <property type="entry name" value="HTH_GNTR"/>
    <property type="match status" value="1"/>
</dbReference>
<dbReference type="Gene3D" id="1.20.120.530">
    <property type="entry name" value="GntR ligand-binding domain-like"/>
    <property type="match status" value="1"/>
</dbReference>
<dbReference type="InterPro" id="IPR011711">
    <property type="entry name" value="GntR_C"/>
</dbReference>
<gene>
    <name evidence="5" type="ORF">O2N63_16430</name>
</gene>
<proteinExistence type="predicted"/>
<dbReference type="SMART" id="SM00895">
    <property type="entry name" value="FCD"/>
    <property type="match status" value="1"/>
</dbReference>
<keyword evidence="2" id="KW-0238">DNA-binding</keyword>
<dbReference type="InterPro" id="IPR008920">
    <property type="entry name" value="TF_FadR/GntR_C"/>
</dbReference>
<evidence type="ECO:0000256" key="3">
    <source>
        <dbReference type="ARBA" id="ARBA00023163"/>
    </source>
</evidence>
<dbReference type="RefSeq" id="WP_271055387.1">
    <property type="nucleotide sequence ID" value="NZ_JAQIIO010000013.1"/>
</dbReference>
<dbReference type="Proteomes" id="UP001528040">
    <property type="component" value="Unassembled WGS sequence"/>
</dbReference>
<keyword evidence="1" id="KW-0805">Transcription regulation</keyword>
<evidence type="ECO:0000259" key="4">
    <source>
        <dbReference type="PROSITE" id="PS50949"/>
    </source>
</evidence>
<organism evidence="5 6">
    <name type="scientific">Aliiroseovarius salicola</name>
    <dbReference type="NCBI Taxonomy" id="3009082"/>
    <lineage>
        <taxon>Bacteria</taxon>
        <taxon>Pseudomonadati</taxon>
        <taxon>Pseudomonadota</taxon>
        <taxon>Alphaproteobacteria</taxon>
        <taxon>Rhodobacterales</taxon>
        <taxon>Paracoccaceae</taxon>
        <taxon>Aliiroseovarius</taxon>
    </lineage>
</organism>
<dbReference type="PROSITE" id="PS50949">
    <property type="entry name" value="HTH_GNTR"/>
    <property type="match status" value="1"/>
</dbReference>
<dbReference type="PANTHER" id="PTHR43537">
    <property type="entry name" value="TRANSCRIPTIONAL REGULATOR, GNTR FAMILY"/>
    <property type="match status" value="1"/>
</dbReference>
<evidence type="ECO:0000256" key="2">
    <source>
        <dbReference type="ARBA" id="ARBA00023125"/>
    </source>
</evidence>
<name>A0ABT4W585_9RHOB</name>